<feature type="compositionally biased region" description="Basic and acidic residues" evidence="1">
    <location>
        <begin position="36"/>
        <end position="52"/>
    </location>
</feature>
<comment type="caution">
    <text evidence="2">The sequence shown here is derived from an EMBL/GenBank/DDBJ whole genome shotgun (WGS) entry which is preliminary data.</text>
</comment>
<sequence length="100" mass="11532">MWFLSEANGKSFISSWEKTSRAAGAFQTLRSSPRVNRQEAKSRDKLAKEAQTKSDLVNQPRRIQIEYRRQRLEHKGPPIPNVKCIGTICRTLATKEAFRE</sequence>
<dbReference type="Proteomes" id="UP001372834">
    <property type="component" value="Unassembled WGS sequence"/>
</dbReference>
<evidence type="ECO:0000313" key="3">
    <source>
        <dbReference type="Proteomes" id="UP001372834"/>
    </source>
</evidence>
<organism evidence="2 3">
    <name type="scientific">Polyplax serrata</name>
    <name type="common">Common mouse louse</name>
    <dbReference type="NCBI Taxonomy" id="468196"/>
    <lineage>
        <taxon>Eukaryota</taxon>
        <taxon>Metazoa</taxon>
        <taxon>Ecdysozoa</taxon>
        <taxon>Arthropoda</taxon>
        <taxon>Hexapoda</taxon>
        <taxon>Insecta</taxon>
        <taxon>Pterygota</taxon>
        <taxon>Neoptera</taxon>
        <taxon>Paraneoptera</taxon>
        <taxon>Psocodea</taxon>
        <taxon>Troctomorpha</taxon>
        <taxon>Phthiraptera</taxon>
        <taxon>Anoplura</taxon>
        <taxon>Polyplacidae</taxon>
        <taxon>Polyplax</taxon>
    </lineage>
</organism>
<feature type="region of interest" description="Disordered" evidence="1">
    <location>
        <begin position="29"/>
        <end position="59"/>
    </location>
</feature>
<name>A0AAN8NZW3_POLSC</name>
<evidence type="ECO:0000256" key="1">
    <source>
        <dbReference type="SAM" id="MobiDB-lite"/>
    </source>
</evidence>
<proteinExistence type="predicted"/>
<dbReference type="EMBL" id="JAWJWE010000036">
    <property type="protein sequence ID" value="KAK6629026.1"/>
    <property type="molecule type" value="Genomic_DNA"/>
</dbReference>
<protein>
    <submittedName>
        <fullName evidence="2">Uncharacterized protein</fullName>
    </submittedName>
</protein>
<dbReference type="AlphaFoldDB" id="A0AAN8NZW3"/>
<accession>A0AAN8NZW3</accession>
<gene>
    <name evidence="2" type="ORF">RUM43_002843</name>
</gene>
<reference evidence="2 3" key="1">
    <citation type="submission" date="2023-10" db="EMBL/GenBank/DDBJ databases">
        <title>Genomes of two closely related lineages of the louse Polyplax serrata with different host specificities.</title>
        <authorList>
            <person name="Martinu J."/>
            <person name="Tarabai H."/>
            <person name="Stefka J."/>
            <person name="Hypsa V."/>
        </authorList>
    </citation>
    <scope>NUCLEOTIDE SEQUENCE [LARGE SCALE GENOMIC DNA]</scope>
    <source>
        <strain evidence="2">HR10_N</strain>
    </source>
</reference>
<evidence type="ECO:0000313" key="2">
    <source>
        <dbReference type="EMBL" id="KAK6629026.1"/>
    </source>
</evidence>